<dbReference type="AlphaFoldDB" id="A0A0F9SUC7"/>
<evidence type="ECO:0000313" key="2">
    <source>
        <dbReference type="EMBL" id="KKN72585.1"/>
    </source>
</evidence>
<organism evidence="2">
    <name type="scientific">marine sediment metagenome</name>
    <dbReference type="NCBI Taxonomy" id="412755"/>
    <lineage>
        <taxon>unclassified sequences</taxon>
        <taxon>metagenomes</taxon>
        <taxon>ecological metagenomes</taxon>
    </lineage>
</organism>
<keyword evidence="1" id="KW-0472">Membrane</keyword>
<gene>
    <name evidence="2" type="ORF">LCGC14_0409150</name>
</gene>
<proteinExistence type="predicted"/>
<sequence length="270" mass="30990">MSHYVDSISWSFFRRVAIGVCLVAPVIGAVSCNYAGDEGPGPKMRHMVVSPDVWEWPQFRLFKQLANTSGPQREALLDELFSDLADKVHPWEQLRAGLALYLFYEEFPEALTQARAEVLFHHMLQIYEEPPPRDMFTFDLPPSEEQESFFFTVRLRFEFDPGVLALELRAPRIYHKDELYSWTVHQPVLLFGDQVIKAGGSGSPLALHTRGGESKSYKITLPYIDEDQTMDLIYRATFRSPDGRLNVPYEKRRAIKVLAEDPEAPPEPEE</sequence>
<reference evidence="2" key="1">
    <citation type="journal article" date="2015" name="Nature">
        <title>Complex archaea that bridge the gap between prokaryotes and eukaryotes.</title>
        <authorList>
            <person name="Spang A."/>
            <person name="Saw J.H."/>
            <person name="Jorgensen S.L."/>
            <person name="Zaremba-Niedzwiedzka K."/>
            <person name="Martijn J."/>
            <person name="Lind A.E."/>
            <person name="van Eijk R."/>
            <person name="Schleper C."/>
            <person name="Guy L."/>
            <person name="Ettema T.J."/>
        </authorList>
    </citation>
    <scope>NUCLEOTIDE SEQUENCE</scope>
</reference>
<name>A0A0F9SUC7_9ZZZZ</name>
<feature type="transmembrane region" description="Helical" evidence="1">
    <location>
        <begin position="12"/>
        <end position="36"/>
    </location>
</feature>
<comment type="caution">
    <text evidence="2">The sequence shown here is derived from an EMBL/GenBank/DDBJ whole genome shotgun (WGS) entry which is preliminary data.</text>
</comment>
<protein>
    <submittedName>
        <fullName evidence="2">Uncharacterized protein</fullName>
    </submittedName>
</protein>
<keyword evidence="1" id="KW-1133">Transmembrane helix</keyword>
<evidence type="ECO:0000256" key="1">
    <source>
        <dbReference type="SAM" id="Phobius"/>
    </source>
</evidence>
<keyword evidence="1" id="KW-0812">Transmembrane</keyword>
<dbReference type="EMBL" id="LAZR01000359">
    <property type="protein sequence ID" value="KKN72585.1"/>
    <property type="molecule type" value="Genomic_DNA"/>
</dbReference>
<accession>A0A0F9SUC7</accession>